<evidence type="ECO:0000313" key="1">
    <source>
        <dbReference type="EMBL" id="PSS12227.1"/>
    </source>
</evidence>
<name>A0A2T3AU81_AMORE</name>
<dbReference type="GeneID" id="36571618"/>
<protein>
    <submittedName>
        <fullName evidence="1">Uncharacterized protein</fullName>
    </submittedName>
</protein>
<proteinExistence type="predicted"/>
<dbReference type="RefSeq" id="XP_024718225.1">
    <property type="nucleotide sequence ID" value="XM_024863537.1"/>
</dbReference>
<accession>A0A2T3AU81</accession>
<dbReference type="EMBL" id="KZ679015">
    <property type="protein sequence ID" value="PSS12227.1"/>
    <property type="molecule type" value="Genomic_DNA"/>
</dbReference>
<organism evidence="1 2">
    <name type="scientific">Amorphotheca resinae ATCC 22711</name>
    <dbReference type="NCBI Taxonomy" id="857342"/>
    <lineage>
        <taxon>Eukaryota</taxon>
        <taxon>Fungi</taxon>
        <taxon>Dikarya</taxon>
        <taxon>Ascomycota</taxon>
        <taxon>Pezizomycotina</taxon>
        <taxon>Leotiomycetes</taxon>
        <taxon>Helotiales</taxon>
        <taxon>Amorphothecaceae</taxon>
        <taxon>Amorphotheca</taxon>
    </lineage>
</organism>
<dbReference type="PROSITE" id="PS51257">
    <property type="entry name" value="PROKAR_LIPOPROTEIN"/>
    <property type="match status" value="1"/>
</dbReference>
<evidence type="ECO:0000313" key="2">
    <source>
        <dbReference type="Proteomes" id="UP000241818"/>
    </source>
</evidence>
<dbReference type="Proteomes" id="UP000241818">
    <property type="component" value="Unassembled WGS sequence"/>
</dbReference>
<dbReference type="AlphaFoldDB" id="A0A2T3AU81"/>
<reference evidence="1 2" key="1">
    <citation type="journal article" date="2018" name="New Phytol.">
        <title>Comparative genomics and transcriptomics depict ericoid mycorrhizal fungi as versatile saprotrophs and plant mutualists.</title>
        <authorList>
            <person name="Martino E."/>
            <person name="Morin E."/>
            <person name="Grelet G.A."/>
            <person name="Kuo A."/>
            <person name="Kohler A."/>
            <person name="Daghino S."/>
            <person name="Barry K.W."/>
            <person name="Cichocki N."/>
            <person name="Clum A."/>
            <person name="Dockter R.B."/>
            <person name="Hainaut M."/>
            <person name="Kuo R.C."/>
            <person name="LaButti K."/>
            <person name="Lindahl B.D."/>
            <person name="Lindquist E.A."/>
            <person name="Lipzen A."/>
            <person name="Khouja H.R."/>
            <person name="Magnuson J."/>
            <person name="Murat C."/>
            <person name="Ohm R.A."/>
            <person name="Singer S.W."/>
            <person name="Spatafora J.W."/>
            <person name="Wang M."/>
            <person name="Veneault-Fourrey C."/>
            <person name="Henrissat B."/>
            <person name="Grigoriev I.V."/>
            <person name="Martin F.M."/>
            <person name="Perotto S."/>
        </authorList>
    </citation>
    <scope>NUCLEOTIDE SEQUENCE [LARGE SCALE GENOMIC DNA]</scope>
    <source>
        <strain evidence="1 2">ATCC 22711</strain>
    </source>
</reference>
<gene>
    <name evidence="1" type="ORF">M430DRAFT_168349</name>
</gene>
<keyword evidence="2" id="KW-1185">Reference proteome</keyword>
<sequence length="206" mass="23957">MKTDTKHEITNITRERHCSALYLAYASGMGCPHAHRMAWNGIYPTATLLLFNIGWSHDVRIHTLHTDRTDGHLSPFLFFSLRLFLAIPASMYLPELGHHSTHHLLFPSQIKPKRWMHAYPERSHEEPFLPTLHLSIISHTSSSSLLSSERASILEQHSCRFFERLHIYTYIPPCVSELSRDEIGGKTDILNRIFLFFFWNNFKLST</sequence>
<dbReference type="InParanoid" id="A0A2T3AU81"/>